<feature type="binding site" evidence="12">
    <location>
        <position position="270"/>
    </location>
    <ligand>
        <name>[4Fe-4S] cluster</name>
        <dbReference type="ChEBI" id="CHEBI:49883"/>
        <label>2</label>
        <note>4Fe-4S-substrate</note>
    </ligand>
</feature>
<dbReference type="InterPro" id="IPR007197">
    <property type="entry name" value="rSAM"/>
</dbReference>
<evidence type="ECO:0000256" key="2">
    <source>
        <dbReference type="ARBA" id="ARBA00022485"/>
    </source>
</evidence>
<dbReference type="PANTHER" id="PTHR22960:SF0">
    <property type="entry name" value="MOLYBDENUM COFACTOR BIOSYNTHESIS PROTEIN 1"/>
    <property type="match status" value="1"/>
</dbReference>
<name>A0ABM9HQV3_9PROT</name>
<evidence type="ECO:0000256" key="1">
    <source>
        <dbReference type="ARBA" id="ARBA00012167"/>
    </source>
</evidence>
<organism evidence="14 15">
    <name type="scientific">Commensalibacter papalotli</name>
    <name type="common">ex Botero et al. 2024</name>
    <dbReference type="NCBI Taxonomy" id="2972766"/>
    <lineage>
        <taxon>Bacteria</taxon>
        <taxon>Pseudomonadati</taxon>
        <taxon>Pseudomonadota</taxon>
        <taxon>Alphaproteobacteria</taxon>
        <taxon>Acetobacterales</taxon>
        <taxon>Acetobacteraceae</taxon>
    </lineage>
</organism>
<dbReference type="SFLD" id="SFLDG01386">
    <property type="entry name" value="main_SPASM_domain-containing"/>
    <property type="match status" value="1"/>
</dbReference>
<reference evidence="14" key="1">
    <citation type="submission" date="2022-10" db="EMBL/GenBank/DDBJ databases">
        <authorList>
            <person name="Botero Cardona J."/>
        </authorList>
    </citation>
    <scope>NUCLEOTIDE SEQUENCE</scope>
    <source>
        <strain evidence="14">R-83534</strain>
    </source>
</reference>
<dbReference type="RefSeq" id="WP_282024003.1">
    <property type="nucleotide sequence ID" value="NZ_CAMXCH010000003.1"/>
</dbReference>
<dbReference type="InterPro" id="IPR006638">
    <property type="entry name" value="Elp3/MiaA/NifB-like_rSAM"/>
</dbReference>
<dbReference type="PANTHER" id="PTHR22960">
    <property type="entry name" value="MOLYBDOPTERIN COFACTOR SYNTHESIS PROTEIN A"/>
    <property type="match status" value="1"/>
</dbReference>
<dbReference type="InterPro" id="IPR040064">
    <property type="entry name" value="MoaA-like"/>
</dbReference>
<dbReference type="Pfam" id="PF04055">
    <property type="entry name" value="Radical_SAM"/>
    <property type="match status" value="1"/>
</dbReference>
<keyword evidence="3 12" id="KW-0949">S-adenosyl-L-methionine</keyword>
<dbReference type="Pfam" id="PF06463">
    <property type="entry name" value="Mob_synth_C"/>
    <property type="match status" value="1"/>
</dbReference>
<keyword evidence="4 12" id="KW-0479">Metal-binding</keyword>
<dbReference type="PROSITE" id="PS01305">
    <property type="entry name" value="MOAA_NIFB_PQQE"/>
    <property type="match status" value="1"/>
</dbReference>
<keyword evidence="6 12" id="KW-0408">Iron</keyword>
<evidence type="ECO:0000256" key="5">
    <source>
        <dbReference type="ARBA" id="ARBA00022741"/>
    </source>
</evidence>
<comment type="cofactor">
    <cofactor evidence="12">
        <name>[4Fe-4S] cluster</name>
        <dbReference type="ChEBI" id="CHEBI:49883"/>
    </cofactor>
    <text evidence="12">Binds 2 [4Fe-4S] clusters. Binds 1 [4Fe-4S] cluster coordinated with 3 cysteines and an exchangeable S-adenosyl-L-methionine and 1 [4Fe-4S] cluster coordinated with 3 cysteines and the GTP-derived substrate.</text>
</comment>
<comment type="pathway">
    <text evidence="12">Cofactor biosynthesis; molybdopterin biosynthesis.</text>
</comment>
<keyword evidence="2 12" id="KW-0004">4Fe-4S</keyword>
<keyword evidence="5 12" id="KW-0547">Nucleotide-binding</keyword>
<dbReference type="SMART" id="SM00729">
    <property type="entry name" value="Elp3"/>
    <property type="match status" value="1"/>
</dbReference>
<evidence type="ECO:0000256" key="3">
    <source>
        <dbReference type="ARBA" id="ARBA00022691"/>
    </source>
</evidence>
<evidence type="ECO:0000259" key="13">
    <source>
        <dbReference type="PROSITE" id="PS51918"/>
    </source>
</evidence>
<evidence type="ECO:0000313" key="15">
    <source>
        <dbReference type="Proteomes" id="UP001154272"/>
    </source>
</evidence>
<dbReference type="Proteomes" id="UP001154272">
    <property type="component" value="Unassembled WGS sequence"/>
</dbReference>
<dbReference type="Gene3D" id="3.20.20.70">
    <property type="entry name" value="Aldolase class I"/>
    <property type="match status" value="1"/>
</dbReference>
<feature type="binding site" evidence="12">
    <location>
        <position position="96"/>
    </location>
    <ligand>
        <name>GTP</name>
        <dbReference type="ChEBI" id="CHEBI:37565"/>
    </ligand>
</feature>
<accession>A0ABM9HQV3</accession>
<feature type="binding site" evidence="12">
    <location>
        <position position="253"/>
    </location>
    <ligand>
        <name>[4Fe-4S] cluster</name>
        <dbReference type="ChEBI" id="CHEBI:49883"/>
        <label>2</label>
        <note>4Fe-4S-substrate</note>
    </ligand>
</feature>
<sequence length="325" mass="36796">MMLIDDFGRKIDYLRISVTDRCNLRCNYCIPKGFKGFEASDNWISTEEILRIVYNFSVLGTHHFRLTGGEPLLRKNIVELVRDMKAMDQVKDLSMTTNATLLADKAESLFEAGLDRLNISLDSLSSKHMEEITGSNCLDTILAGLSAAKKAGFQKVRINMVVMPDRNFDEVEEMLRFCIQHQYILCLIEVMPMGESGRSTASVYLQESVKKLEIKFNLQPTTKKIGNGPARYWETASGFVNLGLITPLSQHFCETCNRVRLTVDGTLLMCLGQDSSFQLKPFLRNQCSDEELQNAIMQAIKLKPQSHDFLEKPKKINRIMSMTGG</sequence>
<feature type="binding site" evidence="12">
    <location>
        <position position="120"/>
    </location>
    <ligand>
        <name>S-adenosyl-L-methionine</name>
        <dbReference type="ChEBI" id="CHEBI:59789"/>
    </ligand>
</feature>
<dbReference type="CDD" id="cd21117">
    <property type="entry name" value="Twitch_MoaA"/>
    <property type="match status" value="1"/>
</dbReference>
<feature type="binding site" evidence="12">
    <location>
        <position position="28"/>
    </location>
    <ligand>
        <name>S-adenosyl-L-methionine</name>
        <dbReference type="ChEBI" id="CHEBI:59789"/>
    </ligand>
</feature>
<feature type="binding site" evidence="12">
    <location>
        <position position="191"/>
    </location>
    <ligand>
        <name>S-adenosyl-L-methionine</name>
        <dbReference type="ChEBI" id="CHEBI:59789"/>
    </ligand>
</feature>
<dbReference type="EC" id="4.1.99.22" evidence="1 12"/>
<comment type="subunit">
    <text evidence="12">Monomer and homodimer.</text>
</comment>
<feature type="binding site" evidence="12">
    <location>
        <begin position="258"/>
        <end position="260"/>
    </location>
    <ligand>
        <name>GTP</name>
        <dbReference type="ChEBI" id="CHEBI:37565"/>
    </ligand>
</feature>
<dbReference type="SFLD" id="SFLDG01383">
    <property type="entry name" value="cyclic_pyranopterin_phosphate"/>
    <property type="match status" value="1"/>
</dbReference>
<keyword evidence="9 12" id="KW-0501">Molybdenum cofactor biosynthesis</keyword>
<evidence type="ECO:0000256" key="8">
    <source>
        <dbReference type="ARBA" id="ARBA00023134"/>
    </source>
</evidence>
<keyword evidence="8 12" id="KW-0342">GTP-binding</keyword>
<evidence type="ECO:0000256" key="4">
    <source>
        <dbReference type="ARBA" id="ARBA00022723"/>
    </source>
</evidence>
<keyword evidence="15" id="KW-1185">Reference proteome</keyword>
<gene>
    <name evidence="12" type="primary">moaA</name>
    <name evidence="14" type="ORF">R83534S58_LOCUS1486</name>
</gene>
<dbReference type="EMBL" id="CAMXCH010000003">
    <property type="protein sequence ID" value="CAI3947126.1"/>
    <property type="molecule type" value="Genomic_DNA"/>
</dbReference>
<evidence type="ECO:0000256" key="11">
    <source>
        <dbReference type="ARBA" id="ARBA00048697"/>
    </source>
</evidence>
<feature type="binding site" evidence="12">
    <location>
        <position position="22"/>
    </location>
    <ligand>
        <name>[4Fe-4S] cluster</name>
        <dbReference type="ChEBI" id="CHEBI:49883"/>
        <label>1</label>
        <note>4Fe-4S-S-AdoMet</note>
    </ligand>
</feature>
<dbReference type="InterPro" id="IPR058240">
    <property type="entry name" value="rSAM_sf"/>
</dbReference>
<keyword evidence="10 12" id="KW-0456">Lyase</keyword>
<dbReference type="SUPFAM" id="SSF102114">
    <property type="entry name" value="Radical SAM enzymes"/>
    <property type="match status" value="1"/>
</dbReference>
<proteinExistence type="inferred from homology"/>
<comment type="function">
    <text evidence="12">Catalyzes the cyclization of GTP to (8S)-3',8-cyclo-7,8-dihydroguanosine 5'-triphosphate.</text>
</comment>
<comment type="catalytic activity">
    <reaction evidence="11 12">
        <text>GTP + AH2 + S-adenosyl-L-methionine = (8S)-3',8-cyclo-7,8-dihydroguanosine 5'-triphosphate + 5'-deoxyadenosine + L-methionine + A + H(+)</text>
        <dbReference type="Rhea" id="RHEA:49576"/>
        <dbReference type="ChEBI" id="CHEBI:13193"/>
        <dbReference type="ChEBI" id="CHEBI:15378"/>
        <dbReference type="ChEBI" id="CHEBI:17319"/>
        <dbReference type="ChEBI" id="CHEBI:17499"/>
        <dbReference type="ChEBI" id="CHEBI:37565"/>
        <dbReference type="ChEBI" id="CHEBI:57844"/>
        <dbReference type="ChEBI" id="CHEBI:59789"/>
        <dbReference type="ChEBI" id="CHEBI:131766"/>
        <dbReference type="EC" id="4.1.99.22"/>
    </reaction>
</comment>
<dbReference type="InterPro" id="IPR000385">
    <property type="entry name" value="MoaA_NifB_PqqE_Fe-S-bd_CS"/>
</dbReference>
<dbReference type="PROSITE" id="PS51918">
    <property type="entry name" value="RADICAL_SAM"/>
    <property type="match status" value="1"/>
</dbReference>
<evidence type="ECO:0000256" key="6">
    <source>
        <dbReference type="ARBA" id="ARBA00023004"/>
    </source>
</evidence>
<evidence type="ECO:0000256" key="7">
    <source>
        <dbReference type="ARBA" id="ARBA00023014"/>
    </source>
</evidence>
<dbReference type="SFLD" id="SFLDG01067">
    <property type="entry name" value="SPASM/twitch_domain_containing"/>
    <property type="match status" value="1"/>
</dbReference>
<protein>
    <recommendedName>
        <fullName evidence="1 12">GTP 3',8-cyclase</fullName>
        <ecNumber evidence="1 12">4.1.99.22</ecNumber>
    </recommendedName>
    <alternativeName>
        <fullName evidence="12">Molybdenum cofactor biosynthesis protein A</fullName>
    </alternativeName>
</protein>
<evidence type="ECO:0000256" key="10">
    <source>
        <dbReference type="ARBA" id="ARBA00023239"/>
    </source>
</evidence>
<feature type="binding site" evidence="12">
    <location>
        <position position="26"/>
    </location>
    <ligand>
        <name>[4Fe-4S] cluster</name>
        <dbReference type="ChEBI" id="CHEBI:49883"/>
        <label>1</label>
        <note>4Fe-4S-S-AdoMet</note>
    </ligand>
</feature>
<feature type="binding site" evidence="12">
    <location>
        <position position="65"/>
    </location>
    <ligand>
        <name>GTP</name>
        <dbReference type="ChEBI" id="CHEBI:37565"/>
    </ligand>
</feature>
<feature type="binding site" evidence="12">
    <location>
        <position position="256"/>
    </location>
    <ligand>
        <name>[4Fe-4S] cluster</name>
        <dbReference type="ChEBI" id="CHEBI:49883"/>
        <label>2</label>
        <note>4Fe-4S-substrate</note>
    </ligand>
</feature>
<feature type="binding site" evidence="12">
    <location>
        <position position="29"/>
    </location>
    <ligand>
        <name>[4Fe-4S] cluster</name>
        <dbReference type="ChEBI" id="CHEBI:49883"/>
        <label>1</label>
        <note>4Fe-4S-S-AdoMet</note>
    </ligand>
</feature>
<comment type="similarity">
    <text evidence="12">Belongs to the radical SAM superfamily. MoaA family.</text>
</comment>
<dbReference type="CDD" id="cd01335">
    <property type="entry name" value="Radical_SAM"/>
    <property type="match status" value="1"/>
</dbReference>
<feature type="binding site" evidence="12">
    <location>
        <position position="15"/>
    </location>
    <ligand>
        <name>GTP</name>
        <dbReference type="ChEBI" id="CHEBI:37565"/>
    </ligand>
</feature>
<keyword evidence="7 12" id="KW-0411">Iron-sulfur</keyword>
<dbReference type="InterPro" id="IPR050105">
    <property type="entry name" value="MoCo_biosynth_MoaA/MoaC"/>
</dbReference>
<comment type="caution">
    <text evidence="12">Lacks conserved residue(s) required for the propagation of feature annotation.</text>
</comment>
<dbReference type="NCBIfam" id="NF001199">
    <property type="entry name" value="PRK00164.2-1"/>
    <property type="match status" value="1"/>
</dbReference>
<dbReference type="InterPro" id="IPR010505">
    <property type="entry name" value="MoaA_twitch"/>
</dbReference>
<feature type="domain" description="Radical SAM core" evidence="13">
    <location>
        <begin position="6"/>
        <end position="229"/>
    </location>
</feature>
<dbReference type="InterPro" id="IPR013785">
    <property type="entry name" value="Aldolase_TIM"/>
</dbReference>
<evidence type="ECO:0000313" key="14">
    <source>
        <dbReference type="EMBL" id="CAI3947126.1"/>
    </source>
</evidence>
<evidence type="ECO:0000256" key="12">
    <source>
        <dbReference type="HAMAP-Rule" id="MF_01225"/>
    </source>
</evidence>
<evidence type="ECO:0000256" key="9">
    <source>
        <dbReference type="ARBA" id="ARBA00023150"/>
    </source>
</evidence>
<dbReference type="NCBIfam" id="TIGR02666">
    <property type="entry name" value="moaA"/>
    <property type="match status" value="1"/>
</dbReference>
<feature type="binding site" evidence="12">
    <location>
        <position position="69"/>
    </location>
    <ligand>
        <name>S-adenosyl-L-methionine</name>
        <dbReference type="ChEBI" id="CHEBI:59789"/>
    </ligand>
</feature>
<dbReference type="InterPro" id="IPR013483">
    <property type="entry name" value="MoaA"/>
</dbReference>
<dbReference type="SFLD" id="SFLDS00029">
    <property type="entry name" value="Radical_SAM"/>
    <property type="match status" value="1"/>
</dbReference>
<dbReference type="HAMAP" id="MF_01225_B">
    <property type="entry name" value="MoaA_B"/>
    <property type="match status" value="1"/>
</dbReference>
<comment type="caution">
    <text evidence="14">The sequence shown here is derived from an EMBL/GenBank/DDBJ whole genome shotgun (WGS) entry which is preliminary data.</text>
</comment>